<feature type="region of interest" description="Disordered" evidence="1">
    <location>
        <begin position="316"/>
        <end position="341"/>
    </location>
</feature>
<dbReference type="Gene3D" id="1.25.40.430">
    <property type="match status" value="1"/>
</dbReference>
<dbReference type="PANTHER" id="PTHR14030">
    <property type="entry name" value="MITOTIC CHECKPOINT SERINE/THREONINE-PROTEIN KINASE BUB1"/>
    <property type="match status" value="1"/>
</dbReference>
<dbReference type="InterPro" id="IPR015661">
    <property type="entry name" value="Bub1/Mad3"/>
</dbReference>
<dbReference type="PROSITE" id="PS51489">
    <property type="entry name" value="BUB1_N"/>
    <property type="match status" value="1"/>
</dbReference>
<feature type="compositionally biased region" description="Basic and acidic residues" evidence="1">
    <location>
        <begin position="180"/>
        <end position="191"/>
    </location>
</feature>
<dbReference type="GO" id="GO:0007094">
    <property type="term" value="P:mitotic spindle assembly checkpoint signaling"/>
    <property type="evidence" value="ECO:0007669"/>
    <property type="project" value="InterPro"/>
</dbReference>
<dbReference type="EC" id="2.7.11.1" evidence="3"/>
<evidence type="ECO:0000313" key="4">
    <source>
        <dbReference type="Proteomes" id="UP000683360"/>
    </source>
</evidence>
<feature type="region of interest" description="Disordered" evidence="1">
    <location>
        <begin position="289"/>
        <end position="308"/>
    </location>
</feature>
<dbReference type="OrthoDB" id="248495at2759"/>
<keyword evidence="3" id="KW-0808">Transferase</keyword>
<organism evidence="3 4">
    <name type="scientific">Mytilus edulis</name>
    <name type="common">Blue mussel</name>
    <dbReference type="NCBI Taxonomy" id="6550"/>
    <lineage>
        <taxon>Eukaryota</taxon>
        <taxon>Metazoa</taxon>
        <taxon>Spiralia</taxon>
        <taxon>Lophotrochozoa</taxon>
        <taxon>Mollusca</taxon>
        <taxon>Bivalvia</taxon>
        <taxon>Autobranchia</taxon>
        <taxon>Pteriomorphia</taxon>
        <taxon>Mytilida</taxon>
        <taxon>Mytiloidea</taxon>
        <taxon>Mytilidae</taxon>
        <taxon>Mytilinae</taxon>
        <taxon>Mytilus</taxon>
    </lineage>
</organism>
<feature type="compositionally biased region" description="Polar residues" evidence="1">
    <location>
        <begin position="201"/>
        <end position="249"/>
    </location>
</feature>
<sequence>MCKDPSDIFNYMFDQKIGNELSCFYESWAWILEQMGNTKKANLIYQEGIKRRSEPMDLLERKYNARKPLKHTDNLHNLRHETNDPTQRSMYCKDKVYCGAEEYSLEEIRAAKWFSKKKKEEDKRRLEEEQQLIDEQREQLRRNQLMLQQEAEQFRMRQQTLQQEHQAILEQCKSEIQRQQEEFKREREKSSSKQLNFVEMNESSSRPTQSSILQTQSPLDTSSKKPLNSLSDMTDTKVSPSLSHGYQENSSERPSQRCTVPSISFQSEKPSLPNVFQPRAKQDCSSVKPAEEVHPAQGHLSLSEVQNNSYRTPINKSMAMSSAGGRNSGGRQPPVSNAPFTIFTDDQMDTERNENAVNSPIMEGSNEESSGNHGQSTVNSVFAKSHTSHAAMETDFCDIPKFEDLNQSTHVIDITKYTPSPSVHLQIKPRNPFDENDIDKFLHTSSPPLESKSNYYERDELLPEIRVANMIDLGQDTFIAEELVGKGGYAKVYKISSYDYLNEYGEDSPETLALKTDLFGLVGTIHVLVFRKYMQVYQSYGEWKITSSLVRSWNVPLWKKLFHECLNIPSCDEIPDISNVYYNQTSGTSLHLELSAVAVSW</sequence>
<dbReference type="Gene3D" id="1.10.510.10">
    <property type="entry name" value="Transferase(Phosphotransferase) domain 1"/>
    <property type="match status" value="1"/>
</dbReference>
<name>A0A8S3V4H8_MYTED</name>
<proteinExistence type="predicted"/>
<dbReference type="GO" id="GO:0051754">
    <property type="term" value="P:meiotic sister chromatid cohesion, centromeric"/>
    <property type="evidence" value="ECO:0007669"/>
    <property type="project" value="TreeGrafter"/>
</dbReference>
<accession>A0A8S3V4H8</accession>
<feature type="region of interest" description="Disordered" evidence="1">
    <location>
        <begin position="180"/>
        <end position="259"/>
    </location>
</feature>
<gene>
    <name evidence="3" type="ORF">MEDL_60590</name>
</gene>
<dbReference type="Pfam" id="PF08311">
    <property type="entry name" value="Mad3_BUB1_I"/>
    <property type="match status" value="1"/>
</dbReference>
<dbReference type="InterPro" id="IPR013212">
    <property type="entry name" value="Mad3/Bub1_I"/>
</dbReference>
<evidence type="ECO:0000256" key="1">
    <source>
        <dbReference type="SAM" id="MobiDB-lite"/>
    </source>
</evidence>
<dbReference type="GO" id="GO:0004674">
    <property type="term" value="F:protein serine/threonine kinase activity"/>
    <property type="evidence" value="ECO:0007669"/>
    <property type="project" value="UniProtKB-EC"/>
</dbReference>
<evidence type="ECO:0000313" key="3">
    <source>
        <dbReference type="EMBL" id="CAG2248698.1"/>
    </source>
</evidence>
<dbReference type="GO" id="GO:0005634">
    <property type="term" value="C:nucleus"/>
    <property type="evidence" value="ECO:0007669"/>
    <property type="project" value="TreeGrafter"/>
</dbReference>
<comment type="caution">
    <text evidence="3">The sequence shown here is derived from an EMBL/GenBank/DDBJ whole genome shotgun (WGS) entry which is preliminary data.</text>
</comment>
<feature type="domain" description="BUB1 N-terminal" evidence="2">
    <location>
        <begin position="1"/>
        <end position="88"/>
    </location>
</feature>
<dbReference type="PANTHER" id="PTHR14030:SF25">
    <property type="entry name" value="MITOTIC CHECKPOINT SERINE_THREONINE-PROTEIN KINASE BUB1 BETA"/>
    <property type="match status" value="1"/>
</dbReference>
<dbReference type="AlphaFoldDB" id="A0A8S3V4H8"/>
<dbReference type="EMBL" id="CAJPWZ010002950">
    <property type="protein sequence ID" value="CAG2248698.1"/>
    <property type="molecule type" value="Genomic_DNA"/>
</dbReference>
<evidence type="ECO:0000259" key="2">
    <source>
        <dbReference type="PROSITE" id="PS51489"/>
    </source>
</evidence>
<protein>
    <submittedName>
        <fullName evidence="3">BUB1</fullName>
        <ecNumber evidence="3">2.7.11.1</ecNumber>
    </submittedName>
</protein>
<reference evidence="3" key="1">
    <citation type="submission" date="2021-03" db="EMBL/GenBank/DDBJ databases">
        <authorList>
            <person name="Bekaert M."/>
        </authorList>
    </citation>
    <scope>NUCLEOTIDE SEQUENCE</scope>
</reference>
<keyword evidence="4" id="KW-1185">Reference proteome</keyword>
<dbReference type="Proteomes" id="UP000683360">
    <property type="component" value="Unassembled WGS sequence"/>
</dbReference>